<keyword evidence="7 9" id="KW-0234">DNA repair</keyword>
<comment type="miscellaneous">
    <text evidence="9">This enzyme catalyzes only one turnover and therefore is not strictly catalytic. According to one definition, an enzyme is a biocatalyst that acts repeatedly and over many reaction cycles.</text>
</comment>
<evidence type="ECO:0000256" key="9">
    <source>
        <dbReference type="HAMAP-Rule" id="MF_00772"/>
    </source>
</evidence>
<dbReference type="GO" id="GO:0005737">
    <property type="term" value="C:cytoplasm"/>
    <property type="evidence" value="ECO:0007669"/>
    <property type="project" value="UniProtKB-SubCell"/>
</dbReference>
<evidence type="ECO:0000313" key="12">
    <source>
        <dbReference type="Proteomes" id="UP000063234"/>
    </source>
</evidence>
<keyword evidence="6 9" id="KW-0227">DNA damage</keyword>
<organism evidence="11 12">
    <name type="scientific">Thermosulfidibacter takaii (strain DSM 17441 / JCM 13301 / NBRC 103674 / ABI70S6)</name>
    <dbReference type="NCBI Taxonomy" id="1298851"/>
    <lineage>
        <taxon>Bacteria</taxon>
        <taxon>Pseudomonadati</taxon>
        <taxon>Thermosulfidibacterota</taxon>
        <taxon>Thermosulfidibacteria</taxon>
        <taxon>Thermosulfidibacterales</taxon>
        <taxon>Thermosulfidibacteraceae</taxon>
    </lineage>
</organism>
<dbReference type="EMBL" id="AP013035">
    <property type="protein sequence ID" value="BAT71888.1"/>
    <property type="molecule type" value="Genomic_DNA"/>
</dbReference>
<dbReference type="NCBIfam" id="TIGR00589">
    <property type="entry name" value="ogt"/>
    <property type="match status" value="1"/>
</dbReference>
<dbReference type="GO" id="GO:0006307">
    <property type="term" value="P:DNA alkylation repair"/>
    <property type="evidence" value="ECO:0007669"/>
    <property type="project" value="UniProtKB-UniRule"/>
</dbReference>
<dbReference type="Gene3D" id="1.10.10.10">
    <property type="entry name" value="Winged helix-like DNA-binding domain superfamily/Winged helix DNA-binding domain"/>
    <property type="match status" value="1"/>
</dbReference>
<dbReference type="InterPro" id="IPR036217">
    <property type="entry name" value="MethylDNA_cys_MeTrfase_DNAb"/>
</dbReference>
<reference evidence="12" key="1">
    <citation type="journal article" date="2018" name="Science">
        <title>A primordial and reversible TCA cycle in a facultatively chemolithoautotrophic thermophile.</title>
        <authorList>
            <person name="Nunoura T."/>
            <person name="Chikaraishi Y."/>
            <person name="Izaki R."/>
            <person name="Suwa T."/>
            <person name="Sato T."/>
            <person name="Harada T."/>
            <person name="Mori K."/>
            <person name="Kato Y."/>
            <person name="Miyazaki M."/>
            <person name="Shimamura S."/>
            <person name="Yanagawa K."/>
            <person name="Shuto A."/>
            <person name="Ohkouchi N."/>
            <person name="Fujita N."/>
            <person name="Takaki Y."/>
            <person name="Atomi H."/>
            <person name="Takai K."/>
        </authorList>
    </citation>
    <scope>NUCLEOTIDE SEQUENCE [LARGE SCALE GENOMIC DNA]</scope>
    <source>
        <strain evidence="12">DSM 17441 / JCM 13301 / NBRC 103674 / ABI70S6</strain>
    </source>
</reference>
<dbReference type="GO" id="GO:0032259">
    <property type="term" value="P:methylation"/>
    <property type="evidence" value="ECO:0007669"/>
    <property type="project" value="UniProtKB-KW"/>
</dbReference>
<keyword evidence="3 9" id="KW-0963">Cytoplasm</keyword>
<comment type="catalytic activity">
    <reaction evidence="1 9">
        <text>a 4-O-methyl-thymidine in DNA + L-cysteinyl-[protein] = a thymidine in DNA + S-methyl-L-cysteinyl-[protein]</text>
        <dbReference type="Rhea" id="RHEA:53428"/>
        <dbReference type="Rhea" id="RHEA-COMP:10131"/>
        <dbReference type="Rhea" id="RHEA-COMP:10132"/>
        <dbReference type="Rhea" id="RHEA-COMP:13555"/>
        <dbReference type="Rhea" id="RHEA-COMP:13556"/>
        <dbReference type="ChEBI" id="CHEBI:29950"/>
        <dbReference type="ChEBI" id="CHEBI:82612"/>
        <dbReference type="ChEBI" id="CHEBI:137386"/>
        <dbReference type="ChEBI" id="CHEBI:137387"/>
        <dbReference type="EC" id="2.1.1.63"/>
    </reaction>
</comment>
<dbReference type="Proteomes" id="UP000063234">
    <property type="component" value="Chromosome"/>
</dbReference>
<evidence type="ECO:0000256" key="5">
    <source>
        <dbReference type="ARBA" id="ARBA00022679"/>
    </source>
</evidence>
<dbReference type="InterPro" id="IPR014048">
    <property type="entry name" value="MethylDNA_cys_MeTrfase_DNA-bd"/>
</dbReference>
<dbReference type="PROSITE" id="PS00374">
    <property type="entry name" value="MGMT"/>
    <property type="match status" value="1"/>
</dbReference>
<comment type="subcellular location">
    <subcellularLocation>
        <location evidence="9">Cytoplasm</location>
    </subcellularLocation>
</comment>
<dbReference type="InterPro" id="IPR023546">
    <property type="entry name" value="MGMT"/>
</dbReference>
<dbReference type="PANTHER" id="PTHR10815">
    <property type="entry name" value="METHYLATED-DNA--PROTEIN-CYSTEINE METHYLTRANSFERASE"/>
    <property type="match status" value="1"/>
</dbReference>
<dbReference type="STRING" id="1298851.TST_1094"/>
<protein>
    <recommendedName>
        <fullName evidence="9">Methylated-DNA--protein-cysteine methyltransferase</fullName>
        <ecNumber evidence="9">2.1.1.63</ecNumber>
    </recommendedName>
    <alternativeName>
        <fullName evidence="9">6-O-methylguanine-DNA methyltransferase</fullName>
        <shortName evidence="9">MGMT</shortName>
    </alternativeName>
    <alternativeName>
        <fullName evidence="9">O-6-methylguanine-DNA-alkyltransferase</fullName>
    </alternativeName>
</protein>
<dbReference type="EC" id="2.1.1.63" evidence="9"/>
<gene>
    <name evidence="11" type="ORF">TST_1094</name>
</gene>
<dbReference type="PANTHER" id="PTHR10815:SF13">
    <property type="entry name" value="METHYLATED-DNA--PROTEIN-CYSTEINE METHYLTRANSFERASE"/>
    <property type="match status" value="1"/>
</dbReference>
<dbReference type="RefSeq" id="WP_068549880.1">
    <property type="nucleotide sequence ID" value="NZ_AP013035.1"/>
</dbReference>
<evidence type="ECO:0000313" key="11">
    <source>
        <dbReference type="EMBL" id="BAT71888.1"/>
    </source>
</evidence>
<dbReference type="GO" id="GO:0003908">
    <property type="term" value="F:methylated-DNA-[protein]-cysteine S-methyltransferase activity"/>
    <property type="evidence" value="ECO:0007669"/>
    <property type="project" value="UniProtKB-UniRule"/>
</dbReference>
<dbReference type="AlphaFoldDB" id="A0A0S3QU85"/>
<dbReference type="CDD" id="cd06445">
    <property type="entry name" value="ATase"/>
    <property type="match status" value="1"/>
</dbReference>
<dbReference type="PATRIC" id="fig|1298851.3.peg.1151"/>
<comment type="similarity">
    <text evidence="2 9">Belongs to the MGMT family.</text>
</comment>
<keyword evidence="4 9" id="KW-0489">Methyltransferase</keyword>
<dbReference type="FunFam" id="1.10.10.10:FF:000214">
    <property type="entry name" value="Methylated-DNA--protein-cysteine methyltransferase"/>
    <property type="match status" value="1"/>
</dbReference>
<proteinExistence type="inferred from homology"/>
<dbReference type="Pfam" id="PF01035">
    <property type="entry name" value="DNA_binding_1"/>
    <property type="match status" value="1"/>
</dbReference>
<evidence type="ECO:0000256" key="4">
    <source>
        <dbReference type="ARBA" id="ARBA00022603"/>
    </source>
</evidence>
<dbReference type="SUPFAM" id="SSF46767">
    <property type="entry name" value="Methylated DNA-protein cysteine methyltransferase, C-terminal domain"/>
    <property type="match status" value="1"/>
</dbReference>
<dbReference type="HAMAP" id="MF_00772">
    <property type="entry name" value="OGT"/>
    <property type="match status" value="1"/>
</dbReference>
<feature type="domain" description="Methylated-DNA-[protein]-cysteine S-methyltransferase DNA binding" evidence="10">
    <location>
        <begin position="67"/>
        <end position="145"/>
    </location>
</feature>
<sequence length="147" mass="16345">MKNILETPLGPVSVVFDEIGRVEKVLLGVVKKSEFIDNCVMALLEKYFHGEFVDFSHVPVTLPYKGFTRLVLEALRNIPYGKTCTYKEIAVRLGSRASRAVGQALKRNPIPIIVPCHRVVRSDGSLGGFSAGVDWKKYLLSLEGVIR</sequence>
<evidence type="ECO:0000256" key="3">
    <source>
        <dbReference type="ARBA" id="ARBA00022490"/>
    </source>
</evidence>
<comment type="catalytic activity">
    <reaction evidence="8 9">
        <text>a 6-O-methyl-2'-deoxyguanosine in DNA + L-cysteinyl-[protein] = S-methyl-L-cysteinyl-[protein] + a 2'-deoxyguanosine in DNA</text>
        <dbReference type="Rhea" id="RHEA:24000"/>
        <dbReference type="Rhea" id="RHEA-COMP:10131"/>
        <dbReference type="Rhea" id="RHEA-COMP:10132"/>
        <dbReference type="Rhea" id="RHEA-COMP:11367"/>
        <dbReference type="Rhea" id="RHEA-COMP:11368"/>
        <dbReference type="ChEBI" id="CHEBI:29950"/>
        <dbReference type="ChEBI" id="CHEBI:82612"/>
        <dbReference type="ChEBI" id="CHEBI:85445"/>
        <dbReference type="ChEBI" id="CHEBI:85448"/>
        <dbReference type="EC" id="2.1.1.63"/>
    </reaction>
</comment>
<feature type="active site" description="Nucleophile; methyl group acceptor" evidence="9">
    <location>
        <position position="116"/>
    </location>
</feature>
<accession>A0A0S3QU85</accession>
<dbReference type="InterPro" id="IPR001497">
    <property type="entry name" value="MethylDNA_cys_MeTrfase_AS"/>
</dbReference>
<keyword evidence="12" id="KW-1185">Reference proteome</keyword>
<evidence type="ECO:0000256" key="1">
    <source>
        <dbReference type="ARBA" id="ARBA00001286"/>
    </source>
</evidence>
<evidence type="ECO:0000256" key="6">
    <source>
        <dbReference type="ARBA" id="ARBA00022763"/>
    </source>
</evidence>
<dbReference type="KEGG" id="ttk:TST_1094"/>
<evidence type="ECO:0000256" key="8">
    <source>
        <dbReference type="ARBA" id="ARBA00049348"/>
    </source>
</evidence>
<dbReference type="InterPro" id="IPR036388">
    <property type="entry name" value="WH-like_DNA-bd_sf"/>
</dbReference>
<evidence type="ECO:0000259" key="10">
    <source>
        <dbReference type="Pfam" id="PF01035"/>
    </source>
</evidence>
<evidence type="ECO:0000256" key="7">
    <source>
        <dbReference type="ARBA" id="ARBA00023204"/>
    </source>
</evidence>
<keyword evidence="5 9" id="KW-0808">Transferase</keyword>
<name>A0A0S3QU85_THET7</name>
<comment type="function">
    <text evidence="9">Involved in the cellular defense against the biological effects of O6-methylguanine (O6-MeG) and O4-methylthymine (O4-MeT) in DNA. Repairs the methylated nucleobase in DNA by stoichiometrically transferring the methyl group to a cysteine residue in the enzyme. This is a suicide reaction: the enzyme is irreversibly inactivated.</text>
</comment>
<evidence type="ECO:0000256" key="2">
    <source>
        <dbReference type="ARBA" id="ARBA00008711"/>
    </source>
</evidence>